<feature type="binding site" evidence="8">
    <location>
        <begin position="71"/>
        <end position="72"/>
    </location>
    <ligand>
        <name>substrate</name>
    </ligand>
</feature>
<reference evidence="13" key="1">
    <citation type="submission" date="2019-09" db="EMBL/GenBank/DDBJ databases">
        <authorList>
            <person name="Teo W.F.A."/>
            <person name="Duangmal K."/>
        </authorList>
    </citation>
    <scope>NUCLEOTIDE SEQUENCE [LARGE SCALE GENOMIC DNA]</scope>
    <source>
        <strain evidence="13">K81G1</strain>
    </source>
</reference>
<dbReference type="Pfam" id="PF00370">
    <property type="entry name" value="FGGY_N"/>
    <property type="match status" value="1"/>
</dbReference>
<evidence type="ECO:0000259" key="11">
    <source>
        <dbReference type="Pfam" id="PF00370"/>
    </source>
</evidence>
<keyword evidence="3 8" id="KW-0808">Transferase</keyword>
<feature type="site" description="Important for activity" evidence="8">
    <location>
        <position position="10"/>
    </location>
</feature>
<keyword evidence="2 8" id="KW-0859">Xylose metabolism</keyword>
<evidence type="ECO:0000256" key="8">
    <source>
        <dbReference type="HAMAP-Rule" id="MF_02220"/>
    </source>
</evidence>
<dbReference type="InterPro" id="IPR000577">
    <property type="entry name" value="Carb_kinase_FGGY"/>
</dbReference>
<proteinExistence type="inferred from homology"/>
<evidence type="ECO:0000256" key="4">
    <source>
        <dbReference type="ARBA" id="ARBA00022741"/>
    </source>
</evidence>
<evidence type="ECO:0000313" key="14">
    <source>
        <dbReference type="Proteomes" id="UP000319769"/>
    </source>
</evidence>
<keyword evidence="6 8" id="KW-0067">ATP-binding</keyword>
<evidence type="ECO:0000313" key="13">
    <source>
        <dbReference type="EMBL" id="KAA9162871.1"/>
    </source>
</evidence>
<dbReference type="RefSeq" id="WP_144758149.1">
    <property type="nucleotide sequence ID" value="NZ_VMNW02000011.1"/>
</dbReference>
<dbReference type="GO" id="GO:0004856">
    <property type="term" value="F:D-xylulokinase activity"/>
    <property type="evidence" value="ECO:0007669"/>
    <property type="project" value="UniProtKB-UniRule"/>
</dbReference>
<dbReference type="AlphaFoldDB" id="A0A5N0VD89"/>
<gene>
    <name evidence="8 10 13" type="primary">xylB</name>
    <name evidence="13" type="ORF">FPZ12_010130</name>
</gene>
<evidence type="ECO:0000256" key="9">
    <source>
        <dbReference type="RuleBase" id="RU003733"/>
    </source>
</evidence>
<dbReference type="CDD" id="cd07809">
    <property type="entry name" value="ASKHA_NBD_FGGY_BaXK-like"/>
    <property type="match status" value="1"/>
</dbReference>
<keyword evidence="4 8" id="KW-0547">Nucleotide-binding</keyword>
<keyword evidence="5 8" id="KW-0418">Kinase</keyword>
<feature type="domain" description="Carbohydrate kinase FGGY N-terminal" evidence="11">
    <location>
        <begin position="6"/>
        <end position="226"/>
    </location>
</feature>
<dbReference type="GO" id="GO:0042732">
    <property type="term" value="P:D-xylose metabolic process"/>
    <property type="evidence" value="ECO:0007669"/>
    <property type="project" value="UniProtKB-KW"/>
</dbReference>
<dbReference type="InterPro" id="IPR018485">
    <property type="entry name" value="FGGY_C"/>
</dbReference>
<dbReference type="Pfam" id="PF02782">
    <property type="entry name" value="FGGY_C"/>
    <property type="match status" value="1"/>
</dbReference>
<evidence type="ECO:0000256" key="7">
    <source>
        <dbReference type="ARBA" id="ARBA00023277"/>
    </source>
</evidence>
<dbReference type="OrthoDB" id="9805576at2"/>
<comment type="function">
    <text evidence="8">Catalyzes the phosphorylation of D-xylulose to D-xylulose 5-phosphate.</text>
</comment>
<protein>
    <recommendedName>
        <fullName evidence="8 10">Xylulose kinase</fullName>
        <shortName evidence="8 10">Xylulokinase</shortName>
        <ecNumber evidence="8 10">2.7.1.17</ecNumber>
    </recommendedName>
</protein>
<dbReference type="Gene3D" id="3.30.420.40">
    <property type="match status" value="2"/>
</dbReference>
<evidence type="ECO:0000256" key="1">
    <source>
        <dbReference type="ARBA" id="ARBA00009156"/>
    </source>
</evidence>
<dbReference type="PANTHER" id="PTHR43095">
    <property type="entry name" value="SUGAR KINASE"/>
    <property type="match status" value="1"/>
</dbReference>
<dbReference type="SUPFAM" id="SSF53067">
    <property type="entry name" value="Actin-like ATPase domain"/>
    <property type="match status" value="2"/>
</dbReference>
<dbReference type="PROSITE" id="PS00933">
    <property type="entry name" value="FGGY_KINASES_1"/>
    <property type="match status" value="1"/>
</dbReference>
<organism evidence="13 14">
    <name type="scientific">Amycolatopsis acidicola</name>
    <dbReference type="NCBI Taxonomy" id="2596893"/>
    <lineage>
        <taxon>Bacteria</taxon>
        <taxon>Bacillati</taxon>
        <taxon>Actinomycetota</taxon>
        <taxon>Actinomycetes</taxon>
        <taxon>Pseudonocardiales</taxon>
        <taxon>Pseudonocardiaceae</taxon>
        <taxon>Amycolatopsis</taxon>
    </lineage>
</organism>
<dbReference type="GO" id="GO:0005524">
    <property type="term" value="F:ATP binding"/>
    <property type="evidence" value="ECO:0007669"/>
    <property type="project" value="UniProtKB-UniRule"/>
</dbReference>
<dbReference type="InterPro" id="IPR006000">
    <property type="entry name" value="Xylulokinase"/>
</dbReference>
<dbReference type="HAMAP" id="MF_02220">
    <property type="entry name" value="XylB"/>
    <property type="match status" value="1"/>
</dbReference>
<dbReference type="EC" id="2.7.1.17" evidence="8 10"/>
<keyword evidence="7 8" id="KW-0119">Carbohydrate metabolism</keyword>
<keyword evidence="14" id="KW-1185">Reference proteome</keyword>
<comment type="similarity">
    <text evidence="1 8 9">Belongs to the FGGY kinase family.</text>
</comment>
<evidence type="ECO:0000256" key="3">
    <source>
        <dbReference type="ARBA" id="ARBA00022679"/>
    </source>
</evidence>
<dbReference type="InterPro" id="IPR043129">
    <property type="entry name" value="ATPase_NBD"/>
</dbReference>
<name>A0A5N0VD89_9PSEU</name>
<sequence>MTAPLVAGVDSSTQSTKIVVCDAETGAVVRTGRAAHPDTTEVDPDVWWSAFTEASDGLLEGVRAIGIGGQQHGMITLDEAGEVVRPALLWNDTRSGRAAEELIEELGGPAAWAKAVGSVPVASLTVTKLRWMAEHEPELAKRVTRVLLPHDWLTWRLLGGEPVTDRGDASGTGYFSPAENKYREDILSRAFGRTPELPRVLGPAEAAGQTSGGMLVSAGTGDNMAAALALGLSKGDVVVSLGTSGTVFGVSETAPNDPTGTVAGFADATGRFLPLACTLNAARVLTATAAMLGVDLAGLDSLARQAKAGAGGLTFLPYLDGERTPNLPDAAGSLHGMRRANMTPENMARAAVEGMLCGLAAGLDAVQAQGITARRVLLIGGAAQSEAVREAASTVFGLPVVVPEPAEHVALGAARQAAWALAGTPEPPVWSANGSLELPEGDSAAGNELRQRHLDVRALLHGVPGGNG</sequence>
<dbReference type="InterPro" id="IPR050406">
    <property type="entry name" value="FGGY_Carb_Kinase"/>
</dbReference>
<dbReference type="InterPro" id="IPR018483">
    <property type="entry name" value="Carb_kinase_FGGY_CS"/>
</dbReference>
<comment type="catalytic activity">
    <reaction evidence="8 10">
        <text>D-xylulose + ATP = D-xylulose 5-phosphate + ADP + H(+)</text>
        <dbReference type="Rhea" id="RHEA:10964"/>
        <dbReference type="ChEBI" id="CHEBI:15378"/>
        <dbReference type="ChEBI" id="CHEBI:17140"/>
        <dbReference type="ChEBI" id="CHEBI:30616"/>
        <dbReference type="ChEBI" id="CHEBI:57737"/>
        <dbReference type="ChEBI" id="CHEBI:456216"/>
        <dbReference type="EC" id="2.7.1.17"/>
    </reaction>
</comment>
<evidence type="ECO:0000256" key="5">
    <source>
        <dbReference type="ARBA" id="ARBA00022777"/>
    </source>
</evidence>
<dbReference type="Proteomes" id="UP000319769">
    <property type="component" value="Unassembled WGS sequence"/>
</dbReference>
<evidence type="ECO:0000256" key="2">
    <source>
        <dbReference type="ARBA" id="ARBA00022629"/>
    </source>
</evidence>
<comment type="caution">
    <text evidence="13">The sequence shown here is derived from an EMBL/GenBank/DDBJ whole genome shotgun (WGS) entry which is preliminary data.</text>
</comment>
<dbReference type="PROSITE" id="PS00445">
    <property type="entry name" value="FGGY_KINASES_2"/>
    <property type="match status" value="1"/>
</dbReference>
<dbReference type="EMBL" id="VMNW02000011">
    <property type="protein sequence ID" value="KAA9162871.1"/>
    <property type="molecule type" value="Genomic_DNA"/>
</dbReference>
<feature type="domain" description="Carbohydrate kinase FGGY C-terminal" evidence="12">
    <location>
        <begin position="238"/>
        <end position="421"/>
    </location>
</feature>
<evidence type="ECO:0000256" key="6">
    <source>
        <dbReference type="ARBA" id="ARBA00022840"/>
    </source>
</evidence>
<evidence type="ECO:0000256" key="10">
    <source>
        <dbReference type="RuleBase" id="RU364073"/>
    </source>
</evidence>
<feature type="active site" description="Proton acceptor" evidence="8">
    <location>
        <position position="222"/>
    </location>
</feature>
<dbReference type="GO" id="GO:0005998">
    <property type="term" value="P:xylulose catabolic process"/>
    <property type="evidence" value="ECO:0007669"/>
    <property type="project" value="UniProtKB-UniRule"/>
</dbReference>
<dbReference type="PIRSF" id="PIRSF000538">
    <property type="entry name" value="GlpK"/>
    <property type="match status" value="1"/>
</dbReference>
<evidence type="ECO:0000259" key="12">
    <source>
        <dbReference type="Pfam" id="PF02782"/>
    </source>
</evidence>
<dbReference type="InterPro" id="IPR018484">
    <property type="entry name" value="FGGY_N"/>
</dbReference>
<dbReference type="PANTHER" id="PTHR43095:SF5">
    <property type="entry name" value="XYLULOSE KINASE"/>
    <property type="match status" value="1"/>
</dbReference>
<dbReference type="NCBIfam" id="TIGR01312">
    <property type="entry name" value="XylB"/>
    <property type="match status" value="1"/>
</dbReference>
<accession>A0A5N0VD89</accession>